<evidence type="ECO:0000313" key="2">
    <source>
        <dbReference type="Proteomes" id="UP000029640"/>
    </source>
</evidence>
<comment type="caution">
    <text evidence="1">The sequence shown here is derived from an EMBL/GenBank/DDBJ whole genome shotgun (WGS) entry which is preliminary data.</text>
</comment>
<gene>
    <name evidence="1" type="ORF">HRUBRA_02376</name>
</gene>
<proteinExistence type="predicted"/>
<dbReference type="AlphaFoldDB" id="A0A095XTR3"/>
<sequence length="88" mass="10064">MRSSRHRALVPEADWFELVAALGDGPFRRLNPPPPKTPCDDIVVTFTAWADGELRLAANDIESRWRFLDRYGNNRGWLWVSLSPADAR</sequence>
<reference evidence="1 2" key="1">
    <citation type="journal article" date="2014" name="Genome Announc.">
        <title>Genome Sequence of Gammaproteobacterial Pseudohaliea rubra Type Strain DSM 19751, Isolated from Coastal Seawater of the Mediterranean Sea.</title>
        <authorList>
            <person name="Spring S."/>
            <person name="Fiebig A."/>
            <person name="Riedel T."/>
            <person name="Goker M."/>
            <person name="Klenk H.P."/>
        </authorList>
    </citation>
    <scope>NUCLEOTIDE SEQUENCE [LARGE SCALE GENOMIC DNA]</scope>
    <source>
        <strain evidence="1 2">DSM 19751</strain>
    </source>
</reference>
<name>A0A095XTR3_9GAMM</name>
<organism evidence="1 2">
    <name type="scientific">Pseudohaliea rubra DSM 19751</name>
    <dbReference type="NCBI Taxonomy" id="1265313"/>
    <lineage>
        <taxon>Bacteria</taxon>
        <taxon>Pseudomonadati</taxon>
        <taxon>Pseudomonadota</taxon>
        <taxon>Gammaproteobacteria</taxon>
        <taxon>Cellvibrionales</taxon>
        <taxon>Halieaceae</taxon>
        <taxon>Pseudohaliea</taxon>
    </lineage>
</organism>
<dbReference type="Proteomes" id="UP000029640">
    <property type="component" value="Unassembled WGS sequence"/>
</dbReference>
<evidence type="ECO:0000313" key="1">
    <source>
        <dbReference type="EMBL" id="KGE03046.1"/>
    </source>
</evidence>
<accession>A0A095XTR3</accession>
<dbReference type="EMBL" id="AUVB01000073">
    <property type="protein sequence ID" value="KGE03046.1"/>
    <property type="molecule type" value="Genomic_DNA"/>
</dbReference>
<protein>
    <submittedName>
        <fullName evidence="1">Uncharacterized protein</fullName>
    </submittedName>
</protein>
<keyword evidence="2" id="KW-1185">Reference proteome</keyword>
<dbReference type="HOGENOM" id="CLU_2464760_0_0_6"/>